<evidence type="ECO:0000256" key="3">
    <source>
        <dbReference type="ARBA" id="ARBA00023004"/>
    </source>
</evidence>
<dbReference type="Pfam" id="PF00034">
    <property type="entry name" value="Cytochrom_C"/>
    <property type="match status" value="1"/>
</dbReference>
<dbReference type="InterPro" id="IPR029062">
    <property type="entry name" value="Class_I_gatase-like"/>
</dbReference>
<evidence type="ECO:0000256" key="2">
    <source>
        <dbReference type="ARBA" id="ARBA00022723"/>
    </source>
</evidence>
<evidence type="ECO:0000313" key="6">
    <source>
        <dbReference type="EMBL" id="MFC3155670.1"/>
    </source>
</evidence>
<dbReference type="Gene3D" id="1.25.10.10">
    <property type="entry name" value="Leucine-rich Repeat Variant"/>
    <property type="match status" value="1"/>
</dbReference>
<name>A0ABV7HPB5_9GAMM</name>
<dbReference type="Gene3D" id="3.40.50.1110">
    <property type="entry name" value="SGNH hydrolase"/>
    <property type="match status" value="1"/>
</dbReference>
<dbReference type="PROSITE" id="PS51007">
    <property type="entry name" value="CYTC"/>
    <property type="match status" value="1"/>
</dbReference>
<dbReference type="InterPro" id="IPR036909">
    <property type="entry name" value="Cyt_c-like_dom_sf"/>
</dbReference>
<keyword evidence="1 4" id="KW-0349">Heme</keyword>
<dbReference type="InterPro" id="IPR016024">
    <property type="entry name" value="ARM-type_fold"/>
</dbReference>
<dbReference type="InterPro" id="IPR011042">
    <property type="entry name" value="6-blade_b-propeller_TolB-like"/>
</dbReference>
<accession>A0ABV7HPB5</accession>
<dbReference type="Gene3D" id="1.10.760.10">
    <property type="entry name" value="Cytochrome c-like domain"/>
    <property type="match status" value="1"/>
</dbReference>
<reference evidence="7" key="1">
    <citation type="journal article" date="2019" name="Int. J. Syst. Evol. Microbiol.">
        <title>The Global Catalogue of Microorganisms (GCM) 10K type strain sequencing project: providing services to taxonomists for standard genome sequencing and annotation.</title>
        <authorList>
            <consortium name="The Broad Institute Genomics Platform"/>
            <consortium name="The Broad Institute Genome Sequencing Center for Infectious Disease"/>
            <person name="Wu L."/>
            <person name="Ma J."/>
        </authorList>
    </citation>
    <scope>NUCLEOTIDE SEQUENCE [LARGE SCALE GENOMIC DNA]</scope>
    <source>
        <strain evidence="7">KCTC 52141</strain>
    </source>
</reference>
<dbReference type="InterPro" id="IPR013428">
    <property type="entry name" value="Membrane-bound_put_N"/>
</dbReference>
<dbReference type="InterPro" id="IPR036514">
    <property type="entry name" value="SGNH_hydro_sf"/>
</dbReference>
<evidence type="ECO:0000256" key="1">
    <source>
        <dbReference type="ARBA" id="ARBA00022617"/>
    </source>
</evidence>
<dbReference type="SUPFAM" id="SSF52266">
    <property type="entry name" value="SGNH hydrolase"/>
    <property type="match status" value="1"/>
</dbReference>
<keyword evidence="7" id="KW-1185">Reference proteome</keyword>
<dbReference type="Pfam" id="PF13646">
    <property type="entry name" value="HEAT_2"/>
    <property type="match status" value="1"/>
</dbReference>
<dbReference type="SUPFAM" id="SSF50952">
    <property type="entry name" value="Soluble quinoprotein glucose dehydrogenase"/>
    <property type="match status" value="1"/>
</dbReference>
<proteinExistence type="predicted"/>
<gene>
    <name evidence="6" type="ORF">ACFOEB_10700</name>
</gene>
<keyword evidence="2 4" id="KW-0479">Metal-binding</keyword>
<evidence type="ECO:0000259" key="5">
    <source>
        <dbReference type="PROSITE" id="PS51007"/>
    </source>
</evidence>
<dbReference type="Gene3D" id="3.40.50.880">
    <property type="match status" value="1"/>
</dbReference>
<dbReference type="NCBIfam" id="TIGR02604">
    <property type="entry name" value="Piru_Ver_Nterm"/>
    <property type="match status" value="1"/>
</dbReference>
<dbReference type="InterPro" id="IPR011989">
    <property type="entry name" value="ARM-like"/>
</dbReference>
<dbReference type="PANTHER" id="PTHR33546">
    <property type="entry name" value="LARGE, MULTIFUNCTIONAL SECRETED PROTEIN-RELATED"/>
    <property type="match status" value="1"/>
</dbReference>
<dbReference type="SUPFAM" id="SSF48371">
    <property type="entry name" value="ARM repeat"/>
    <property type="match status" value="1"/>
</dbReference>
<dbReference type="Pfam" id="PF23500">
    <property type="entry name" value="DUF7133"/>
    <property type="match status" value="1"/>
</dbReference>
<protein>
    <submittedName>
        <fullName evidence="6">PVC-type heme-binding CxxCH protein</fullName>
    </submittedName>
</protein>
<dbReference type="PANTHER" id="PTHR33546:SF1">
    <property type="entry name" value="LARGE, MULTIFUNCTIONAL SECRETED PROTEIN"/>
    <property type="match status" value="1"/>
</dbReference>
<dbReference type="InterPro" id="IPR011041">
    <property type="entry name" value="Quinoprot_gluc/sorb_DH_b-prop"/>
</dbReference>
<dbReference type="CDD" id="cd01834">
    <property type="entry name" value="SGNH_hydrolase_like_2"/>
    <property type="match status" value="1"/>
</dbReference>
<evidence type="ECO:0000313" key="7">
    <source>
        <dbReference type="Proteomes" id="UP001595548"/>
    </source>
</evidence>
<sequence length="1370" mass="152764">MKSLTISIGVVLLCFTHLSLAKNLDHLVFEPPEAIAQDKHIVFVSGDEEYRSEEWAPMLAKILSRTHGFKTTVLFAMDKTREIINPNEISNIPGLEALDNADLLILGTRWRKLPGDQLQPILDYLNAAKPVIAIRTATHAFNNDDHYGGYDWQNFGLNVIGENWLNHHGEHKVQGGRAVVEKAHREHPVLNFATDIFTQSDIYGIEHLDQQQATVLLRGAVTESLARDSKPLAGEKNVPMMPLAWLKSYPTPNGKAEGRVFATTAGAAVDFAEPALRRLVVNASYYLLGKNVPVRADVVPIDRYEPSFYGFQAPDYFVDRGLKVKDFSLGRSGRSIVTGEALANAAAPSEKPINIRLKNNDSVTLIGNGLAERMLHYGYFESELYARHAQQNIRVRNLARPGMTPVFRPHASRDSQWAFSGGEKLRPEFSHHSGSGQYATSDEWLSELESDVVLAFFGFNESFAGKAGVAAYKKELAAFVDHTLAQRYNGKSAPRLVLVSPIAFQDLSYDHELLNGESSNANLALYTQAMKAVAEEKGVEFVDVFTETLRWFTTGTEQLTVNGAQLNQRGYRRLGHLLNKLLFGKSDQEAVVSPELIDVVNDKNFHWFNHYQMPNGVHVHGRRFEPYGPDNYPDELLKSRQLTDNREAEIWALVNKKPFDRASADAKTVDLRAVTTNSPQSADSPYLYGQDALDRFTMAEGYKIELFASEREFANLANPVQLTFDGKGRLWVAVMPSYPHYKAGDPRPNDKILIYEDTTGDGKADKETIFADHLHLPIGFELTPEGVYVSQAPNLMLLRDTDGDDRADTRDIILSGFDTHDTHHAISAFTRDPFGSLILAEGVFLHSNIETAYGPVRAVNGGFYRFEPKTQKLERLVQTHIPNPWGIAFDRWGQDFFLSTSNPDMHWMLPVEVNTHYGELTVGTESLVQESQRVRPTSGLLFISSDHFPSQVQGDYLLNNDIGFLGAKQHTLNDAGTGYSSQFRMDLYQSDDPNFRPVDMDFSPDGSLYFVDWHNQLIGHMQHNARDPLRDHAHGRIYRVTYPARPLAKVEDLTTLDADALWQRLTSADLHLRSRIRRQLRSLSPNELSTSKARWLASLADAGPKAEPLRLEALWVGGDRTQDARLTRKLLQAEMFQVRAAAVRALRYRLNDFDDAYALLVRAAGDAHPRVRLEAVIAASWLQGDDALNIVTRAAEQPVDDWARQAYLQVAKYLGGSVNLPAAATASDTPELASELQAVWQAGKEIYNREGFCGTCHQTDGKGLPAAQFPSLAGTEWVTGNPTRLIDIALNGLIGPIKVKGQDYAGHVPMTQFKNLLNDDELAAVLTYVRNAFGNSASVISAGQVASVRADSAQQKGFWKSSELQEKYPE</sequence>
<dbReference type="SUPFAM" id="SSF46626">
    <property type="entry name" value="Cytochrome c"/>
    <property type="match status" value="1"/>
</dbReference>
<keyword evidence="3 4" id="KW-0408">Iron</keyword>
<dbReference type="Proteomes" id="UP001595548">
    <property type="component" value="Unassembled WGS sequence"/>
</dbReference>
<dbReference type="InterPro" id="IPR009056">
    <property type="entry name" value="Cyt_c-like_dom"/>
</dbReference>
<feature type="domain" description="Cytochrome c" evidence="5">
    <location>
        <begin position="1238"/>
        <end position="1333"/>
    </location>
</feature>
<dbReference type="EMBL" id="JBHRTL010000006">
    <property type="protein sequence ID" value="MFC3155670.1"/>
    <property type="molecule type" value="Genomic_DNA"/>
</dbReference>
<dbReference type="Gene3D" id="2.120.10.30">
    <property type="entry name" value="TolB, C-terminal domain"/>
    <property type="match status" value="1"/>
</dbReference>
<dbReference type="RefSeq" id="WP_382416496.1">
    <property type="nucleotide sequence ID" value="NZ_AP031500.1"/>
</dbReference>
<evidence type="ECO:0000256" key="4">
    <source>
        <dbReference type="PROSITE-ProRule" id="PRU00433"/>
    </source>
</evidence>
<comment type="caution">
    <text evidence="6">The sequence shown here is derived from an EMBL/GenBank/DDBJ whole genome shotgun (WGS) entry which is preliminary data.</text>
</comment>
<dbReference type="SUPFAM" id="SSF52317">
    <property type="entry name" value="Class I glutamine amidotransferase-like"/>
    <property type="match status" value="1"/>
</dbReference>
<organism evidence="6 7">
    <name type="scientific">Gilvimarinus japonicus</name>
    <dbReference type="NCBI Taxonomy" id="1796469"/>
    <lineage>
        <taxon>Bacteria</taxon>
        <taxon>Pseudomonadati</taxon>
        <taxon>Pseudomonadota</taxon>
        <taxon>Gammaproteobacteria</taxon>
        <taxon>Cellvibrionales</taxon>
        <taxon>Cellvibrionaceae</taxon>
        <taxon>Gilvimarinus</taxon>
    </lineage>
</organism>
<dbReference type="InterPro" id="IPR055557">
    <property type="entry name" value="DUF7133"/>
</dbReference>